<name>A0ABR0SQY8_9HYPO</name>
<comment type="caution">
    <text evidence="1">The sequence shown here is derived from an EMBL/GenBank/DDBJ whole genome shotgun (WGS) entry which is preliminary data.</text>
</comment>
<proteinExistence type="predicted"/>
<accession>A0ABR0SQY8</accession>
<reference evidence="1 2" key="1">
    <citation type="submission" date="2024-01" db="EMBL/GenBank/DDBJ databases">
        <title>Complete genome of Cladobotryum mycophilum ATHUM6906.</title>
        <authorList>
            <person name="Christinaki A.C."/>
            <person name="Myridakis A.I."/>
            <person name="Kouvelis V.N."/>
        </authorList>
    </citation>
    <scope>NUCLEOTIDE SEQUENCE [LARGE SCALE GENOMIC DNA]</scope>
    <source>
        <strain evidence="1 2">ATHUM6906</strain>
    </source>
</reference>
<gene>
    <name evidence="1" type="ORF">PT974_05067</name>
</gene>
<evidence type="ECO:0000313" key="2">
    <source>
        <dbReference type="Proteomes" id="UP001338125"/>
    </source>
</evidence>
<dbReference type="EMBL" id="JAVFKD010000010">
    <property type="protein sequence ID" value="KAK5994588.1"/>
    <property type="molecule type" value="Genomic_DNA"/>
</dbReference>
<protein>
    <submittedName>
        <fullName evidence="1">Uncharacterized protein</fullName>
    </submittedName>
</protein>
<sequence>MSQLSYDFNLQILVEGRVEAEEEQDERLLEAMLKRLEMYVPCDAFSDLTILSCIASEFVIDVVTDNTAVA</sequence>
<dbReference type="Proteomes" id="UP001338125">
    <property type="component" value="Unassembled WGS sequence"/>
</dbReference>
<organism evidence="1 2">
    <name type="scientific">Cladobotryum mycophilum</name>
    <dbReference type="NCBI Taxonomy" id="491253"/>
    <lineage>
        <taxon>Eukaryota</taxon>
        <taxon>Fungi</taxon>
        <taxon>Dikarya</taxon>
        <taxon>Ascomycota</taxon>
        <taxon>Pezizomycotina</taxon>
        <taxon>Sordariomycetes</taxon>
        <taxon>Hypocreomycetidae</taxon>
        <taxon>Hypocreales</taxon>
        <taxon>Hypocreaceae</taxon>
        <taxon>Cladobotryum</taxon>
    </lineage>
</organism>
<evidence type="ECO:0000313" key="1">
    <source>
        <dbReference type="EMBL" id="KAK5994588.1"/>
    </source>
</evidence>
<keyword evidence="2" id="KW-1185">Reference proteome</keyword>